<sequence>MFQHNIFRSRLPNFRAKFLDFQKAKKSNFFLILSTGYSSLLCSPIILSKQRMYCVSFSIFLFIVLFIDNKVSELSLWCVSV</sequence>
<evidence type="ECO:0000313" key="1">
    <source>
        <dbReference type="EMBL" id="CAK5073337.1"/>
    </source>
</evidence>
<protein>
    <submittedName>
        <fullName evidence="1">Uncharacterized protein</fullName>
    </submittedName>
</protein>
<comment type="caution">
    <text evidence="1">The sequence shown here is derived from an EMBL/GenBank/DDBJ whole genome shotgun (WGS) entry which is preliminary data.</text>
</comment>
<dbReference type="EMBL" id="CAVMJV010000023">
    <property type="protein sequence ID" value="CAK5073337.1"/>
    <property type="molecule type" value="Genomic_DNA"/>
</dbReference>
<evidence type="ECO:0000313" key="2">
    <source>
        <dbReference type="Proteomes" id="UP001497535"/>
    </source>
</evidence>
<keyword evidence="2" id="KW-1185">Reference proteome</keyword>
<accession>A0ACB0Z2Z2</accession>
<gene>
    <name evidence="1" type="ORF">MENTE1834_LOCUS20001</name>
</gene>
<name>A0ACB0Z2Z2_MELEN</name>
<proteinExistence type="predicted"/>
<dbReference type="Proteomes" id="UP001497535">
    <property type="component" value="Unassembled WGS sequence"/>
</dbReference>
<reference evidence="1" key="1">
    <citation type="submission" date="2023-11" db="EMBL/GenBank/DDBJ databases">
        <authorList>
            <person name="Poullet M."/>
        </authorList>
    </citation>
    <scope>NUCLEOTIDE SEQUENCE</scope>
    <source>
        <strain evidence="1">E1834</strain>
    </source>
</reference>
<organism evidence="1 2">
    <name type="scientific">Meloidogyne enterolobii</name>
    <name type="common">Root-knot nematode worm</name>
    <name type="synonym">Meloidogyne mayaguensis</name>
    <dbReference type="NCBI Taxonomy" id="390850"/>
    <lineage>
        <taxon>Eukaryota</taxon>
        <taxon>Metazoa</taxon>
        <taxon>Ecdysozoa</taxon>
        <taxon>Nematoda</taxon>
        <taxon>Chromadorea</taxon>
        <taxon>Rhabditida</taxon>
        <taxon>Tylenchina</taxon>
        <taxon>Tylenchomorpha</taxon>
        <taxon>Tylenchoidea</taxon>
        <taxon>Meloidogynidae</taxon>
        <taxon>Meloidogyninae</taxon>
        <taxon>Meloidogyne</taxon>
    </lineage>
</organism>